<keyword evidence="4 8" id="KW-0479">Metal-binding</keyword>
<dbReference type="PIRSF" id="PIRSF004869">
    <property type="entry name" value="PflX_prd"/>
    <property type="match status" value="1"/>
</dbReference>
<dbReference type="Proteomes" id="UP000249818">
    <property type="component" value="Chromosome BARAN1"/>
</dbReference>
<dbReference type="GO" id="GO:0016829">
    <property type="term" value="F:lyase activity"/>
    <property type="evidence" value="ECO:0007669"/>
    <property type="project" value="UniProtKB-KW"/>
</dbReference>
<protein>
    <submittedName>
        <fullName evidence="10">Radical SAM domain protein, or putative Pyruvate formate-lyase-activating enzyme</fullName>
    </submittedName>
</protein>
<dbReference type="SFLD" id="SFLDG01099">
    <property type="entry name" value="Uncharacterised_Radical_SAM_Su"/>
    <property type="match status" value="1"/>
</dbReference>
<evidence type="ECO:0000256" key="6">
    <source>
        <dbReference type="ARBA" id="ARBA00023004"/>
    </source>
</evidence>
<dbReference type="InterPro" id="IPR013785">
    <property type="entry name" value="Aldolase_TIM"/>
</dbReference>
<evidence type="ECO:0000256" key="5">
    <source>
        <dbReference type="ARBA" id="ARBA00023002"/>
    </source>
</evidence>
<dbReference type="GO" id="GO:0051539">
    <property type="term" value="F:4 iron, 4 sulfur cluster binding"/>
    <property type="evidence" value="ECO:0007669"/>
    <property type="project" value="UniProtKB-KW"/>
</dbReference>
<feature type="binding site" evidence="8">
    <location>
        <position position="99"/>
    </location>
    <ligand>
        <name>[4Fe-4S] cluster</name>
        <dbReference type="ChEBI" id="CHEBI:49883"/>
        <note>4Fe-4S-S-AdoMet</note>
    </ligand>
</feature>
<evidence type="ECO:0000259" key="9">
    <source>
        <dbReference type="Pfam" id="PF04055"/>
    </source>
</evidence>
<proteinExistence type="inferred from homology"/>
<evidence type="ECO:0000256" key="8">
    <source>
        <dbReference type="PIRSR" id="PIRSR004869-50"/>
    </source>
</evidence>
<feature type="binding site" evidence="8">
    <location>
        <position position="96"/>
    </location>
    <ligand>
        <name>[4Fe-4S] cluster</name>
        <dbReference type="ChEBI" id="CHEBI:49883"/>
        <note>4Fe-4S-S-AdoMet</note>
    </ligand>
</feature>
<keyword evidence="10" id="KW-0456">Lyase</keyword>
<dbReference type="SUPFAM" id="SSF102114">
    <property type="entry name" value="Radical SAM enzymes"/>
    <property type="match status" value="1"/>
</dbReference>
<dbReference type="SFLD" id="SFLDS00029">
    <property type="entry name" value="Radical_SAM"/>
    <property type="match status" value="1"/>
</dbReference>
<keyword evidence="10" id="KW-0670">Pyruvate</keyword>
<comment type="similarity">
    <text evidence="1">Belongs to the organic radical-activating enzymes family.</text>
</comment>
<dbReference type="AlphaFoldDB" id="A0A2X3KJD5"/>
<dbReference type="InterPro" id="IPR007197">
    <property type="entry name" value="rSAM"/>
</dbReference>
<gene>
    <name evidence="10" type="ORF">BARAN1_0727</name>
</gene>
<dbReference type="KEGG" id="bana:BARAN1_0727"/>
<dbReference type="InterPro" id="IPR040085">
    <property type="entry name" value="MJ0674-like"/>
</dbReference>
<keyword evidence="7 8" id="KW-0411">Iron-sulfur</keyword>
<dbReference type="InterPro" id="IPR016431">
    <property type="entry name" value="Pyrv-formate_lyase-activ_prd"/>
</dbReference>
<organism evidence="10 11">
    <name type="scientific">Candidatus Bipolaricaulis anaerobius</name>
    <dbReference type="NCBI Taxonomy" id="2026885"/>
    <lineage>
        <taxon>Bacteria</taxon>
        <taxon>Candidatus Bipolaricaulota</taxon>
        <taxon>Candidatus Bipolaricaulia</taxon>
        <taxon>Candidatus Bipolaricaulales</taxon>
        <taxon>Candidatus Bipolaricaulaceae</taxon>
        <taxon>Candidatus Bipolaricaulis</taxon>
    </lineage>
</organism>
<evidence type="ECO:0000256" key="4">
    <source>
        <dbReference type="ARBA" id="ARBA00022723"/>
    </source>
</evidence>
<dbReference type="Pfam" id="PF04055">
    <property type="entry name" value="Radical_SAM"/>
    <property type="match status" value="1"/>
</dbReference>
<evidence type="ECO:0000256" key="2">
    <source>
        <dbReference type="ARBA" id="ARBA00022485"/>
    </source>
</evidence>
<reference evidence="11" key="1">
    <citation type="submission" date="2018-05" db="EMBL/GenBank/DDBJ databases">
        <authorList>
            <person name="Hao L."/>
        </authorList>
    </citation>
    <scope>NUCLEOTIDE SEQUENCE [LARGE SCALE GENOMIC DNA]</scope>
</reference>
<sequence length="310" mass="33480">MSDGSPPNVEMAQPAYLGLTEGALRERAEGLRALASPCRLCPRACGVHRDRGERGFCQAGLAAWVASFGPHCGEEGVLVGEGGSGTIFFSGCVLRCLFCQNATISQLGEGEELRVADLARIMLHLQELGCTNVNLVTPTHQAPQIVAALSLAREAGLRLPLVWNCGGYESVEALQLLAGIVDIYMPDFKYGDDAAAASLSAAPDYVERAQEALREMHRQVGDLVVENGVAVRGLLVRHLVLPHGIAGSEAVFRYLAREISPQTFVNVLAQYRPAHRAWERAELARPITRAEHEAALAWARRFGLDRAGPH</sequence>
<evidence type="ECO:0000313" key="11">
    <source>
        <dbReference type="Proteomes" id="UP000249818"/>
    </source>
</evidence>
<evidence type="ECO:0000313" key="10">
    <source>
        <dbReference type="EMBL" id="SQD92751.1"/>
    </source>
</evidence>
<dbReference type="PROSITE" id="PS01087">
    <property type="entry name" value="RADICAL_ACTIVATING"/>
    <property type="match status" value="1"/>
</dbReference>
<dbReference type="Gene3D" id="3.20.20.70">
    <property type="entry name" value="Aldolase class I"/>
    <property type="match status" value="1"/>
</dbReference>
<feature type="binding site" evidence="8">
    <location>
        <position position="92"/>
    </location>
    <ligand>
        <name>[4Fe-4S] cluster</name>
        <dbReference type="ChEBI" id="CHEBI:49883"/>
        <note>4Fe-4S-S-AdoMet</note>
    </ligand>
</feature>
<keyword evidence="2" id="KW-0004">4Fe-4S</keyword>
<accession>A0A2X3KJD5</accession>
<keyword evidence="6 8" id="KW-0408">Iron</keyword>
<dbReference type="PANTHER" id="PTHR43075">
    <property type="entry name" value="FORMATE LYASE ACTIVATING ENZYME, PUTATIVE (AFU_ORTHOLOGUE AFUA_2G15630)-RELATED"/>
    <property type="match status" value="1"/>
</dbReference>
<dbReference type="InterPro" id="IPR058240">
    <property type="entry name" value="rSAM_sf"/>
</dbReference>
<evidence type="ECO:0000256" key="3">
    <source>
        <dbReference type="ARBA" id="ARBA00022691"/>
    </source>
</evidence>
<feature type="domain" description="Radical SAM core" evidence="9">
    <location>
        <begin position="87"/>
        <end position="225"/>
    </location>
</feature>
<keyword evidence="11" id="KW-1185">Reference proteome</keyword>
<dbReference type="GO" id="GO:0016491">
    <property type="term" value="F:oxidoreductase activity"/>
    <property type="evidence" value="ECO:0007669"/>
    <property type="project" value="UniProtKB-KW"/>
</dbReference>
<keyword evidence="3 8" id="KW-0949">S-adenosyl-L-methionine</keyword>
<evidence type="ECO:0000256" key="7">
    <source>
        <dbReference type="ARBA" id="ARBA00023014"/>
    </source>
</evidence>
<name>A0A2X3KJD5_9BACT</name>
<evidence type="ECO:0000256" key="1">
    <source>
        <dbReference type="ARBA" id="ARBA00009777"/>
    </source>
</evidence>
<dbReference type="GO" id="GO:0046872">
    <property type="term" value="F:metal ion binding"/>
    <property type="evidence" value="ECO:0007669"/>
    <property type="project" value="UniProtKB-KW"/>
</dbReference>
<dbReference type="InterPro" id="IPR001989">
    <property type="entry name" value="Radical_activat_CS"/>
</dbReference>
<dbReference type="CDD" id="cd01335">
    <property type="entry name" value="Radical_SAM"/>
    <property type="match status" value="1"/>
</dbReference>
<dbReference type="EMBL" id="LS483254">
    <property type="protein sequence ID" value="SQD92751.1"/>
    <property type="molecule type" value="Genomic_DNA"/>
</dbReference>
<comment type="cofactor">
    <cofactor evidence="8">
        <name>[4Fe-4S] cluster</name>
        <dbReference type="ChEBI" id="CHEBI:49883"/>
    </cofactor>
    <text evidence="8">Binds 1 [4Fe-4S] cluster. The cluster is coordinated with 3 cysteines and an exchangeable S-adenosyl-L-methionine.</text>
</comment>
<dbReference type="PANTHER" id="PTHR43075:SF1">
    <property type="entry name" value="FORMATE LYASE ACTIVATING ENZYME, PUTATIVE (AFU_ORTHOLOGUE AFUA_2G15630)-RELATED"/>
    <property type="match status" value="1"/>
</dbReference>
<keyword evidence="5" id="KW-0560">Oxidoreductase</keyword>